<dbReference type="PANTHER" id="PTHR20919:SF0">
    <property type="entry name" value="HOMOSERINE O-SUCCINYLTRANSFERASE"/>
    <property type="match status" value="1"/>
</dbReference>
<dbReference type="HAMAP" id="MF_00295">
    <property type="entry name" value="MetA_acyltransf"/>
    <property type="match status" value="1"/>
</dbReference>
<protein>
    <recommendedName>
        <fullName evidence="8">Homoserine O-acetyltransferase</fullName>
        <shortName evidence="8">HAT</shortName>
        <ecNumber evidence="8">2.3.1.31</ecNumber>
    </recommendedName>
    <alternativeName>
        <fullName evidence="8">Homoserine transacetylase</fullName>
        <shortName evidence="8">HTA</shortName>
    </alternativeName>
</protein>
<feature type="binding site" evidence="8">
    <location>
        <position position="163"/>
    </location>
    <ligand>
        <name>substrate</name>
    </ligand>
</feature>
<dbReference type="SUPFAM" id="SSF52317">
    <property type="entry name" value="Class I glutamine amidotransferase-like"/>
    <property type="match status" value="1"/>
</dbReference>
<dbReference type="FunFam" id="3.40.50.880:FF:000004">
    <property type="entry name" value="Homoserine O-succinyltransferase"/>
    <property type="match status" value="1"/>
</dbReference>
<proteinExistence type="inferred from homology"/>
<feature type="site" description="Important for acyl-CoA specificity" evidence="8">
    <location>
        <position position="111"/>
    </location>
</feature>
<keyword evidence="3 8" id="KW-0028">Amino-acid biosynthesis</keyword>
<dbReference type="InterPro" id="IPR005697">
    <property type="entry name" value="HST_MetA"/>
</dbReference>
<evidence type="ECO:0000313" key="11">
    <source>
        <dbReference type="Proteomes" id="UP000182412"/>
    </source>
</evidence>
<dbReference type="GO" id="GO:0005737">
    <property type="term" value="C:cytoplasm"/>
    <property type="evidence" value="ECO:0007669"/>
    <property type="project" value="UniProtKB-SubCell"/>
</dbReference>
<evidence type="ECO:0000256" key="6">
    <source>
        <dbReference type="ARBA" id="ARBA00023315"/>
    </source>
</evidence>
<keyword evidence="5 8" id="KW-0486">Methionine biosynthesis</keyword>
<dbReference type="RefSeq" id="WP_074573273.1">
    <property type="nucleotide sequence ID" value="NZ_FNJQ01000035.1"/>
</dbReference>
<organism evidence="10 11">
    <name type="scientific">Selenomonas ruminantium</name>
    <dbReference type="NCBI Taxonomy" id="971"/>
    <lineage>
        <taxon>Bacteria</taxon>
        <taxon>Bacillati</taxon>
        <taxon>Bacillota</taxon>
        <taxon>Negativicutes</taxon>
        <taxon>Selenomonadales</taxon>
        <taxon>Selenomonadaceae</taxon>
        <taxon>Selenomonas</taxon>
    </lineage>
</organism>
<gene>
    <name evidence="8" type="primary">metAA</name>
    <name evidence="10" type="ORF">SAMN05216366_13528</name>
</gene>
<sequence>MPIKIPNALPATHILEGENIFVMDADRAYSQDIRPLKILILNLMPIKYITETQLLRLLGNTPLQVEVDFIYTESYTPSHTPMDYLAQFYGTFDEVRHKKYDGMIITGAPVENMAFEEVAYWDEISEIMEWSKKHVYSTFHICWGAQAGLYYHYGIPKYQVPEKIFGVFPHHLCVEHEKLLRGFDDIFYVPHSRHTEEHKEDILKVPELTILAEAEGAAGPYIIANLEKRQFFITGHAEYDPTTLKQEYDRDFKAGMNPNIPQNYYPNDDPAQPPIVRWRSVAHLLFANWLNYYVYQETPYELDELYKEQDD</sequence>
<dbReference type="UniPathway" id="UPA00051">
    <property type="reaction ID" value="UER00074"/>
</dbReference>
<evidence type="ECO:0000256" key="1">
    <source>
        <dbReference type="ARBA" id="ARBA00004496"/>
    </source>
</evidence>
<evidence type="ECO:0000256" key="9">
    <source>
        <dbReference type="PIRSR" id="PIRSR000450-1"/>
    </source>
</evidence>
<feature type="binding site" evidence="8">
    <location>
        <position position="192"/>
    </location>
    <ligand>
        <name>substrate</name>
    </ligand>
</feature>
<keyword evidence="4 8" id="KW-0808">Transferase</keyword>
<keyword evidence="6 8" id="KW-0012">Acyltransferase</keyword>
<dbReference type="GO" id="GO:0008899">
    <property type="term" value="F:homoserine O-succinyltransferase activity"/>
    <property type="evidence" value="ECO:0007669"/>
    <property type="project" value="UniProtKB-UniRule"/>
</dbReference>
<evidence type="ECO:0000313" key="10">
    <source>
        <dbReference type="EMBL" id="SDP67576.1"/>
    </source>
</evidence>
<dbReference type="Gene3D" id="3.40.50.880">
    <property type="match status" value="1"/>
</dbReference>
<dbReference type="PANTHER" id="PTHR20919">
    <property type="entry name" value="HOMOSERINE O-SUCCINYLTRANSFERASE"/>
    <property type="match status" value="1"/>
</dbReference>
<dbReference type="InterPro" id="IPR029062">
    <property type="entry name" value="Class_I_gatase-like"/>
</dbReference>
<feature type="active site" evidence="8">
    <location>
        <position position="238"/>
    </location>
</feature>
<comment type="similarity">
    <text evidence="8">Belongs to the MetA family.</text>
</comment>
<feature type="active site" description="Acyl-thioester intermediate" evidence="8 9">
    <location>
        <position position="142"/>
    </location>
</feature>
<evidence type="ECO:0000256" key="7">
    <source>
        <dbReference type="ARBA" id="ARBA00049043"/>
    </source>
</evidence>
<name>A0A1H0UNW9_SELRU</name>
<dbReference type="EMBL" id="FNJQ01000035">
    <property type="protein sequence ID" value="SDP67576.1"/>
    <property type="molecule type" value="Genomic_DNA"/>
</dbReference>
<dbReference type="OrthoDB" id="9772423at2"/>
<evidence type="ECO:0000256" key="2">
    <source>
        <dbReference type="ARBA" id="ARBA00022490"/>
    </source>
</evidence>
<comment type="subcellular location">
    <subcellularLocation>
        <location evidence="1 8">Cytoplasm</location>
    </subcellularLocation>
</comment>
<comment type="pathway">
    <text evidence="8">Amino-acid biosynthesis; L-methionine biosynthesis via de novo pathway; O-acetyl-L-homoserine from L-homoserine: step 1/1.</text>
</comment>
<dbReference type="Proteomes" id="UP000182412">
    <property type="component" value="Unassembled WGS sequence"/>
</dbReference>
<feature type="site" description="Important for substrate specificity" evidence="8">
    <location>
        <position position="192"/>
    </location>
</feature>
<accession>A0A1H0UNW9</accession>
<evidence type="ECO:0000256" key="4">
    <source>
        <dbReference type="ARBA" id="ARBA00022679"/>
    </source>
</evidence>
<reference evidence="10 11" key="1">
    <citation type="submission" date="2016-10" db="EMBL/GenBank/DDBJ databases">
        <authorList>
            <person name="de Groot N.N."/>
        </authorList>
    </citation>
    <scope>NUCLEOTIDE SEQUENCE [LARGE SCALE GENOMIC DNA]</scope>
    <source>
        <strain evidence="10 11">S137</strain>
    </source>
</reference>
<evidence type="ECO:0000256" key="3">
    <source>
        <dbReference type="ARBA" id="ARBA00022605"/>
    </source>
</evidence>
<evidence type="ECO:0000256" key="5">
    <source>
        <dbReference type="ARBA" id="ARBA00023167"/>
    </source>
</evidence>
<feature type="binding site" evidence="8">
    <location>
        <position position="250"/>
    </location>
    <ligand>
        <name>substrate</name>
    </ligand>
</feature>
<comment type="caution">
    <text evidence="8">Lacks conserved residue(s) required for the propagation of feature annotation.</text>
</comment>
<feature type="active site" description="Proton acceptor" evidence="8">
    <location>
        <position position="236"/>
    </location>
</feature>
<dbReference type="GO" id="GO:0019281">
    <property type="term" value="P:L-methionine biosynthetic process from homoserine via O-succinyl-L-homoserine and cystathionine"/>
    <property type="evidence" value="ECO:0007669"/>
    <property type="project" value="InterPro"/>
</dbReference>
<comment type="function">
    <text evidence="8">Transfers an acetyl group from acetyl-CoA to L-homoserine, forming acetyl-L-homoserine.</text>
</comment>
<dbReference type="GO" id="GO:0004414">
    <property type="term" value="F:homoserine O-acetyltransferase activity"/>
    <property type="evidence" value="ECO:0007669"/>
    <property type="project" value="UniProtKB-EC"/>
</dbReference>
<dbReference type="PIRSF" id="PIRSF000450">
    <property type="entry name" value="H_ser_succinyltr"/>
    <property type="match status" value="1"/>
</dbReference>
<dbReference type="AlphaFoldDB" id="A0A1H0UNW9"/>
<dbReference type="Pfam" id="PF04204">
    <property type="entry name" value="HTS"/>
    <property type="match status" value="1"/>
</dbReference>
<comment type="catalytic activity">
    <reaction evidence="7 8">
        <text>L-homoserine + acetyl-CoA = O-acetyl-L-homoserine + CoA</text>
        <dbReference type="Rhea" id="RHEA:13701"/>
        <dbReference type="ChEBI" id="CHEBI:57287"/>
        <dbReference type="ChEBI" id="CHEBI:57288"/>
        <dbReference type="ChEBI" id="CHEBI:57476"/>
        <dbReference type="ChEBI" id="CHEBI:57716"/>
        <dbReference type="EC" id="2.3.1.31"/>
    </reaction>
</comment>
<dbReference type="NCBIfam" id="TIGR01001">
    <property type="entry name" value="metA"/>
    <property type="match status" value="1"/>
</dbReference>
<dbReference type="EC" id="2.3.1.31" evidence="8"/>
<dbReference type="CDD" id="cd03131">
    <property type="entry name" value="GATase1_HTS"/>
    <property type="match status" value="1"/>
</dbReference>
<dbReference type="InterPro" id="IPR033752">
    <property type="entry name" value="MetA_family"/>
</dbReference>
<keyword evidence="2 8" id="KW-0963">Cytoplasm</keyword>
<evidence type="ECO:0000256" key="8">
    <source>
        <dbReference type="HAMAP-Rule" id="MF_00295"/>
    </source>
</evidence>